<keyword evidence="1" id="KW-0472">Membrane</keyword>
<proteinExistence type="predicted"/>
<dbReference type="SUPFAM" id="SSF54001">
    <property type="entry name" value="Cysteine proteinases"/>
    <property type="match status" value="1"/>
</dbReference>
<feature type="transmembrane region" description="Helical" evidence="1">
    <location>
        <begin position="6"/>
        <end position="30"/>
    </location>
</feature>
<dbReference type="EMBL" id="JAFBIT010000001">
    <property type="protein sequence ID" value="MCF2651865.1"/>
    <property type="molecule type" value="Genomic_DNA"/>
</dbReference>
<feature type="domain" description="Peptidase C39-like" evidence="2">
    <location>
        <begin position="55"/>
        <end position="162"/>
    </location>
</feature>
<evidence type="ECO:0000313" key="4">
    <source>
        <dbReference type="Proteomes" id="UP001299220"/>
    </source>
</evidence>
<reference evidence="3 4" key="1">
    <citation type="submission" date="2020-12" db="EMBL/GenBank/DDBJ databases">
        <title>Whole genome sequences of gut porcine anaerobes.</title>
        <authorList>
            <person name="Kubasova T."/>
            <person name="Jahodarova E."/>
            <person name="Rychlik I."/>
        </authorList>
    </citation>
    <scope>NUCLEOTIDE SEQUENCE [LARGE SCALE GENOMIC DNA]</scope>
    <source>
        <strain evidence="3 4">An867</strain>
    </source>
</reference>
<evidence type="ECO:0000259" key="2">
    <source>
        <dbReference type="Pfam" id="PF13529"/>
    </source>
</evidence>
<keyword evidence="1" id="KW-1133">Transmembrane helix</keyword>
<sequence>MKLIVFIIVGIILNAFIVIQIVDVILMGWLHIHHAKNQIPDNYIVDTPNRTEKQGEVECAAFSSAYVLRHFGMQAEGFELYDKIPDKFKMTGGTVYPKGVQYCLASHGVKSQYCRGNLRILKEEIAKGVPVIVMMKIREDKNWLHYVPVVGYDNENIYIAESYAPLVNCDEKLYNRKVEAKSFGRLWDTKELKMPFYSKTYYRILCD</sequence>
<comment type="caution">
    <text evidence="3">The sequence shown here is derived from an EMBL/GenBank/DDBJ whole genome shotgun (WGS) entry which is preliminary data.</text>
</comment>
<evidence type="ECO:0000256" key="1">
    <source>
        <dbReference type="SAM" id="Phobius"/>
    </source>
</evidence>
<evidence type="ECO:0000313" key="3">
    <source>
        <dbReference type="EMBL" id="MCF2651865.1"/>
    </source>
</evidence>
<dbReference type="Gene3D" id="3.90.70.10">
    <property type="entry name" value="Cysteine proteinases"/>
    <property type="match status" value="1"/>
</dbReference>
<dbReference type="Pfam" id="PF13529">
    <property type="entry name" value="Peptidase_C39_2"/>
    <property type="match status" value="1"/>
</dbReference>
<dbReference type="Proteomes" id="UP001299220">
    <property type="component" value="Unassembled WGS sequence"/>
</dbReference>
<dbReference type="InterPro" id="IPR039564">
    <property type="entry name" value="Peptidase_C39-like"/>
</dbReference>
<dbReference type="RefSeq" id="WP_235322877.1">
    <property type="nucleotide sequence ID" value="NZ_JAFBIT010000001.1"/>
</dbReference>
<name>A0ABS9CM49_9FIRM</name>
<protein>
    <submittedName>
        <fullName evidence="3">C39 family peptidase</fullName>
    </submittedName>
</protein>
<dbReference type="InterPro" id="IPR038765">
    <property type="entry name" value="Papain-like_cys_pep_sf"/>
</dbReference>
<accession>A0ABS9CM49</accession>
<keyword evidence="4" id="KW-1185">Reference proteome</keyword>
<organism evidence="3 4">
    <name type="scientific">Anaeromassilibacillus senegalensis</name>
    <dbReference type="NCBI Taxonomy" id="1673717"/>
    <lineage>
        <taxon>Bacteria</taxon>
        <taxon>Bacillati</taxon>
        <taxon>Bacillota</taxon>
        <taxon>Clostridia</taxon>
        <taxon>Eubacteriales</taxon>
        <taxon>Acutalibacteraceae</taxon>
        <taxon>Anaeromassilibacillus</taxon>
    </lineage>
</organism>
<keyword evidence="1" id="KW-0812">Transmembrane</keyword>
<gene>
    <name evidence="3" type="ORF">JQM67_04550</name>
</gene>